<evidence type="ECO:0000256" key="1">
    <source>
        <dbReference type="ARBA" id="ARBA00001946"/>
    </source>
</evidence>
<evidence type="ECO:0000313" key="16">
    <source>
        <dbReference type="Proteomes" id="UP000316852"/>
    </source>
</evidence>
<reference evidence="15 16" key="1">
    <citation type="journal article" date="2019" name="Nat. Microbiol.">
        <title>Mediterranean grassland soil C-N compound turnover is dependent on rainfall and depth, and is mediated by genomically divergent microorganisms.</title>
        <authorList>
            <person name="Diamond S."/>
            <person name="Andeer P.F."/>
            <person name="Li Z."/>
            <person name="Crits-Christoph A."/>
            <person name="Burstein D."/>
            <person name="Anantharaman K."/>
            <person name="Lane K.R."/>
            <person name="Thomas B.C."/>
            <person name="Pan C."/>
            <person name="Northen T.R."/>
            <person name="Banfield J.F."/>
        </authorList>
    </citation>
    <scope>NUCLEOTIDE SEQUENCE [LARGE SCALE GENOMIC DNA]</scope>
    <source>
        <strain evidence="15">WS_6</strain>
    </source>
</reference>
<feature type="domain" description="HD" evidence="13">
    <location>
        <begin position="283"/>
        <end position="379"/>
    </location>
</feature>
<comment type="caution">
    <text evidence="15">The sequence shown here is derived from an EMBL/GenBank/DDBJ whole genome shotgun (WGS) entry which is preliminary data.</text>
</comment>
<protein>
    <submittedName>
        <fullName evidence="15">CCA tRNA nucleotidyltransferase</fullName>
    </submittedName>
</protein>
<dbReference type="Gene3D" id="1.10.246.80">
    <property type="match status" value="1"/>
</dbReference>
<dbReference type="InterPro" id="IPR003607">
    <property type="entry name" value="HD/PDEase_dom"/>
</dbReference>
<dbReference type="GO" id="GO:0005524">
    <property type="term" value="F:ATP binding"/>
    <property type="evidence" value="ECO:0007669"/>
    <property type="project" value="UniProtKB-KW"/>
</dbReference>
<organism evidence="15 16">
    <name type="scientific">Eiseniibacteriota bacterium</name>
    <dbReference type="NCBI Taxonomy" id="2212470"/>
    <lineage>
        <taxon>Bacteria</taxon>
        <taxon>Candidatus Eiseniibacteriota</taxon>
    </lineage>
</organism>
<dbReference type="GO" id="GO:0046872">
    <property type="term" value="F:metal ion binding"/>
    <property type="evidence" value="ECO:0007669"/>
    <property type="project" value="UniProtKB-KW"/>
</dbReference>
<sequence>MVRSSMPRMLRARPLLINARNDRPGSGTALIPSPSMTPVRLDPSQVPAPILEILRRLGDAGHRAYLVGGAVRELLRGVPLQDWDVGTSATPDQVLGLYPDAIATGARFGTLTIPTRAGHCEVTTFRIESEYTDARHPEKVTFVRELEEDLKRRDFTVNAIAWDPLAGRIVDPTGGLADLDQGILRAVGEPLERFREDGLRPIRAARFAATLEFQLEERTTRALRETRTEVGRVAAERVQDELMKMLRAREPSRGFEVLRQAGLLGVWLQELEACVAVPQNRYHAYDVYFHTIYTCDAAPAAKPAVRLAAVFHDVGKPRTREERDGGEATFYNHQFVGAAMAEEAMARLRFGREMTETVVHLVRHHMFDYRREWTDAAVRRFIRGVGVEHIADLFDLRIADNIGNGLKTGFPHYLEELRARVDAILEAEEALSVQDLAVDGNDVMTILHLPPSPRVGGILNQLLEEVLENPQLNTRERLLERIRAGFSIDTRESRT</sequence>
<dbReference type="Pfam" id="PF01966">
    <property type="entry name" value="HD"/>
    <property type="match status" value="1"/>
</dbReference>
<name>A0A538T9T3_UNCEI</name>
<proteinExistence type="inferred from homology"/>
<dbReference type="InterPro" id="IPR032828">
    <property type="entry name" value="PolyA_RNA-bd"/>
</dbReference>
<keyword evidence="4" id="KW-0548">Nucleotidyltransferase</keyword>
<dbReference type="EMBL" id="VBOW01000014">
    <property type="protein sequence ID" value="TMQ60403.1"/>
    <property type="molecule type" value="Genomic_DNA"/>
</dbReference>
<evidence type="ECO:0000313" key="15">
    <source>
        <dbReference type="EMBL" id="TMQ60403.1"/>
    </source>
</evidence>
<comment type="cofactor">
    <cofactor evidence="1">
        <name>Mg(2+)</name>
        <dbReference type="ChEBI" id="CHEBI:18420"/>
    </cofactor>
</comment>
<dbReference type="AlphaFoldDB" id="A0A538T9T3"/>
<dbReference type="GO" id="GO:0008033">
    <property type="term" value="P:tRNA processing"/>
    <property type="evidence" value="ECO:0007669"/>
    <property type="project" value="UniProtKB-KW"/>
</dbReference>
<dbReference type="GO" id="GO:0042245">
    <property type="term" value="P:RNA repair"/>
    <property type="evidence" value="ECO:0007669"/>
    <property type="project" value="UniProtKB-KW"/>
</dbReference>
<dbReference type="GO" id="GO:0016779">
    <property type="term" value="F:nucleotidyltransferase activity"/>
    <property type="evidence" value="ECO:0007669"/>
    <property type="project" value="UniProtKB-KW"/>
</dbReference>
<dbReference type="InterPro" id="IPR050124">
    <property type="entry name" value="tRNA_CCA-adding_enzyme"/>
</dbReference>
<dbReference type="Pfam" id="PF12627">
    <property type="entry name" value="PolyA_pol_RNAbd"/>
    <property type="match status" value="1"/>
</dbReference>
<dbReference type="NCBIfam" id="TIGR00277">
    <property type="entry name" value="HDIG"/>
    <property type="match status" value="1"/>
</dbReference>
<accession>A0A538T9T3</accession>
<keyword evidence="10 11" id="KW-0694">RNA-binding</keyword>
<evidence type="ECO:0000256" key="9">
    <source>
        <dbReference type="ARBA" id="ARBA00022842"/>
    </source>
</evidence>
<dbReference type="CDD" id="cd05398">
    <property type="entry name" value="NT_ClassII-CCAase"/>
    <property type="match status" value="1"/>
</dbReference>
<dbReference type="InterPro" id="IPR006674">
    <property type="entry name" value="HD_domain"/>
</dbReference>
<feature type="domain" description="Poly A polymerase head" evidence="12">
    <location>
        <begin position="64"/>
        <end position="185"/>
    </location>
</feature>
<keyword evidence="8" id="KW-0067">ATP-binding</keyword>
<dbReference type="PANTHER" id="PTHR47545">
    <property type="entry name" value="MULTIFUNCTIONAL CCA PROTEIN"/>
    <property type="match status" value="1"/>
</dbReference>
<dbReference type="Pfam" id="PF01743">
    <property type="entry name" value="PolyA_pol"/>
    <property type="match status" value="1"/>
</dbReference>
<evidence type="ECO:0000256" key="4">
    <source>
        <dbReference type="ARBA" id="ARBA00022695"/>
    </source>
</evidence>
<keyword evidence="7" id="KW-0692">RNA repair</keyword>
<evidence type="ECO:0000256" key="7">
    <source>
        <dbReference type="ARBA" id="ARBA00022800"/>
    </source>
</evidence>
<evidence type="ECO:0000259" key="13">
    <source>
        <dbReference type="Pfam" id="PF01966"/>
    </source>
</evidence>
<dbReference type="InterPro" id="IPR006675">
    <property type="entry name" value="HDIG_dom"/>
</dbReference>
<dbReference type="InterPro" id="IPR002646">
    <property type="entry name" value="PolA_pol_head_dom"/>
</dbReference>
<evidence type="ECO:0000256" key="6">
    <source>
        <dbReference type="ARBA" id="ARBA00022741"/>
    </source>
</evidence>
<evidence type="ECO:0000256" key="10">
    <source>
        <dbReference type="ARBA" id="ARBA00022884"/>
    </source>
</evidence>
<evidence type="ECO:0000256" key="11">
    <source>
        <dbReference type="RuleBase" id="RU003953"/>
    </source>
</evidence>
<evidence type="ECO:0000256" key="5">
    <source>
        <dbReference type="ARBA" id="ARBA00022723"/>
    </source>
</evidence>
<dbReference type="Proteomes" id="UP000316852">
    <property type="component" value="Unassembled WGS sequence"/>
</dbReference>
<evidence type="ECO:0000259" key="12">
    <source>
        <dbReference type="Pfam" id="PF01743"/>
    </source>
</evidence>
<dbReference type="SUPFAM" id="SSF81301">
    <property type="entry name" value="Nucleotidyltransferase"/>
    <property type="match status" value="1"/>
</dbReference>
<keyword evidence="2 11" id="KW-0808">Transferase</keyword>
<dbReference type="Gene3D" id="1.10.3090.10">
    <property type="entry name" value="cca-adding enzyme, domain 2"/>
    <property type="match status" value="1"/>
</dbReference>
<dbReference type="Gene3D" id="3.30.460.10">
    <property type="entry name" value="Beta Polymerase, domain 2"/>
    <property type="match status" value="1"/>
</dbReference>
<evidence type="ECO:0000256" key="2">
    <source>
        <dbReference type="ARBA" id="ARBA00022679"/>
    </source>
</evidence>
<dbReference type="CDD" id="cd00077">
    <property type="entry name" value="HDc"/>
    <property type="match status" value="1"/>
</dbReference>
<dbReference type="GO" id="GO:0003723">
    <property type="term" value="F:RNA binding"/>
    <property type="evidence" value="ECO:0007669"/>
    <property type="project" value="UniProtKB-KW"/>
</dbReference>
<comment type="similarity">
    <text evidence="11">Belongs to the tRNA nucleotidyltransferase/poly(A) polymerase family.</text>
</comment>
<keyword evidence="6" id="KW-0547">Nucleotide-binding</keyword>
<dbReference type="InterPro" id="IPR043519">
    <property type="entry name" value="NT_sf"/>
</dbReference>
<evidence type="ECO:0000256" key="3">
    <source>
        <dbReference type="ARBA" id="ARBA00022694"/>
    </source>
</evidence>
<gene>
    <name evidence="15" type="ORF">E6K76_01845</name>
</gene>
<keyword evidence="9" id="KW-0460">Magnesium</keyword>
<keyword evidence="3" id="KW-0819">tRNA processing</keyword>
<dbReference type="SUPFAM" id="SSF81891">
    <property type="entry name" value="Poly A polymerase C-terminal region-like"/>
    <property type="match status" value="1"/>
</dbReference>
<dbReference type="PANTHER" id="PTHR47545:SF1">
    <property type="entry name" value="MULTIFUNCTIONAL CCA PROTEIN"/>
    <property type="match status" value="1"/>
</dbReference>
<evidence type="ECO:0000259" key="14">
    <source>
        <dbReference type="Pfam" id="PF12627"/>
    </source>
</evidence>
<evidence type="ECO:0000256" key="8">
    <source>
        <dbReference type="ARBA" id="ARBA00022840"/>
    </source>
</evidence>
<feature type="domain" description="tRNA nucleotidyltransferase/poly(A) polymerase RNA and SrmB- binding" evidence="14">
    <location>
        <begin position="213"/>
        <end position="273"/>
    </location>
</feature>
<keyword evidence="5" id="KW-0479">Metal-binding</keyword>